<feature type="non-terminal residue" evidence="1">
    <location>
        <position position="1"/>
    </location>
</feature>
<evidence type="ECO:0000313" key="1">
    <source>
        <dbReference type="EMBL" id="MBW7458662.1"/>
    </source>
</evidence>
<organism evidence="1 2">
    <name type="scientific">Paenibacillus sepulcri</name>
    <dbReference type="NCBI Taxonomy" id="359917"/>
    <lineage>
        <taxon>Bacteria</taxon>
        <taxon>Bacillati</taxon>
        <taxon>Bacillota</taxon>
        <taxon>Bacilli</taxon>
        <taxon>Bacillales</taxon>
        <taxon>Paenibacillaceae</taxon>
        <taxon>Paenibacillus</taxon>
    </lineage>
</organism>
<reference evidence="1 2" key="1">
    <citation type="submission" date="2021-07" db="EMBL/GenBank/DDBJ databases">
        <title>Paenibacillus radiodurans sp. nov., isolated from the southeastern edge of Tengger Desert.</title>
        <authorList>
            <person name="Zhang G."/>
        </authorList>
    </citation>
    <scope>NUCLEOTIDE SEQUENCE [LARGE SCALE GENOMIC DNA]</scope>
    <source>
        <strain evidence="1 2">CCM 7311</strain>
    </source>
</reference>
<comment type="caution">
    <text evidence="1">The sequence shown here is derived from an EMBL/GenBank/DDBJ whole genome shotgun (WGS) entry which is preliminary data.</text>
</comment>
<dbReference type="EMBL" id="JAHZIK010001291">
    <property type="protein sequence ID" value="MBW7458662.1"/>
    <property type="molecule type" value="Genomic_DNA"/>
</dbReference>
<name>A0ABS7CCI9_9BACL</name>
<proteinExistence type="predicted"/>
<evidence type="ECO:0000313" key="2">
    <source>
        <dbReference type="Proteomes" id="UP001519887"/>
    </source>
</evidence>
<gene>
    <name evidence="1" type="ORF">K0U00_31925</name>
</gene>
<keyword evidence="2" id="KW-1185">Reference proteome</keyword>
<dbReference type="Proteomes" id="UP001519887">
    <property type="component" value="Unassembled WGS sequence"/>
</dbReference>
<accession>A0ABS7CCI9</accession>
<protein>
    <submittedName>
        <fullName evidence="1">Uncharacterized protein</fullName>
    </submittedName>
</protein>
<sequence length="63" mass="6996">ISPPPNPSTLTSMSVLPYLLFSMTDSPLFHADICDQQEETASPSYGGKVSFFPQKQKQSIEEF</sequence>